<dbReference type="Proteomes" id="UP000809789">
    <property type="component" value="Unassembled WGS sequence"/>
</dbReference>
<dbReference type="EMBL" id="JAESVG020000002">
    <property type="protein sequence ID" value="KAG8630253.1"/>
    <property type="molecule type" value="Genomic_DNA"/>
</dbReference>
<evidence type="ECO:0000313" key="3">
    <source>
        <dbReference type="Proteomes" id="UP000809789"/>
    </source>
</evidence>
<accession>A0A8K0PK59</accession>
<dbReference type="OrthoDB" id="10619201at2759"/>
<keyword evidence="3" id="KW-1185">Reference proteome</keyword>
<organism evidence="2 3">
    <name type="scientific">Elsinoe batatas</name>
    <dbReference type="NCBI Taxonomy" id="2601811"/>
    <lineage>
        <taxon>Eukaryota</taxon>
        <taxon>Fungi</taxon>
        <taxon>Dikarya</taxon>
        <taxon>Ascomycota</taxon>
        <taxon>Pezizomycotina</taxon>
        <taxon>Dothideomycetes</taxon>
        <taxon>Dothideomycetidae</taxon>
        <taxon>Myriangiales</taxon>
        <taxon>Elsinoaceae</taxon>
        <taxon>Elsinoe</taxon>
    </lineage>
</organism>
<comment type="caution">
    <text evidence="2">The sequence shown here is derived from an EMBL/GenBank/DDBJ whole genome shotgun (WGS) entry which is preliminary data.</text>
</comment>
<name>A0A8K0PK59_9PEZI</name>
<proteinExistence type="predicted"/>
<dbReference type="AlphaFoldDB" id="A0A8K0PK59"/>
<protein>
    <submittedName>
        <fullName evidence="2">Uncharacterized protein</fullName>
    </submittedName>
</protein>
<evidence type="ECO:0000313" key="2">
    <source>
        <dbReference type="EMBL" id="KAG8630253.1"/>
    </source>
</evidence>
<feature type="compositionally biased region" description="Acidic residues" evidence="1">
    <location>
        <begin position="47"/>
        <end position="64"/>
    </location>
</feature>
<evidence type="ECO:0000256" key="1">
    <source>
        <dbReference type="SAM" id="MobiDB-lite"/>
    </source>
</evidence>
<gene>
    <name evidence="2" type="ORF">KVT40_001872</name>
</gene>
<feature type="region of interest" description="Disordered" evidence="1">
    <location>
        <begin position="41"/>
        <end position="71"/>
    </location>
</feature>
<sequence>MRTVIWLIEHIIIAPFGTLDEFYYDEGNQIPKKQIAKRRDYTAHANDDEEYSSDECNSDDEEGGEPNPQLEGDMTIDEFWAQMELAPRLWPKAIDTILHILPGTEIVVHLYHYLQRPRSESLWTELKRKTAVFYFVGLLAFPALHLGEIKVLETHPWGLGSRRLLHMEDMLSIGRAMVSQVTREEFEGVTLGDERFPALKLTSELMAEAKQHLSKVSGR</sequence>
<reference evidence="2" key="1">
    <citation type="submission" date="2021-07" db="EMBL/GenBank/DDBJ databases">
        <title>Elsinoe batatas strain:CRI-CJ2 Genome sequencing and assembly.</title>
        <authorList>
            <person name="Huang L."/>
        </authorList>
    </citation>
    <scope>NUCLEOTIDE SEQUENCE</scope>
    <source>
        <strain evidence="2">CRI-CJ2</strain>
    </source>
</reference>